<dbReference type="InterPro" id="IPR020568">
    <property type="entry name" value="Ribosomal_Su5_D2-typ_SF"/>
</dbReference>
<evidence type="ECO:0000313" key="4">
    <source>
        <dbReference type="EMBL" id="GMI10677.1"/>
    </source>
</evidence>
<evidence type="ECO:0000256" key="1">
    <source>
        <dbReference type="ARBA" id="ARBA00007665"/>
    </source>
</evidence>
<evidence type="ECO:0000256" key="2">
    <source>
        <dbReference type="SAM" id="MobiDB-lite"/>
    </source>
</evidence>
<organism evidence="4 5">
    <name type="scientific">Triparma verrucosa</name>
    <dbReference type="NCBI Taxonomy" id="1606542"/>
    <lineage>
        <taxon>Eukaryota</taxon>
        <taxon>Sar</taxon>
        <taxon>Stramenopiles</taxon>
        <taxon>Ochrophyta</taxon>
        <taxon>Bolidophyceae</taxon>
        <taxon>Parmales</taxon>
        <taxon>Triparmaceae</taxon>
        <taxon>Triparma</taxon>
    </lineage>
</organism>
<dbReference type="InterPro" id="IPR036956">
    <property type="entry name" value="Impact_N_sf"/>
</dbReference>
<dbReference type="PANTHER" id="PTHR16301:SF25">
    <property type="entry name" value="PROTEIN IMPACT"/>
    <property type="match status" value="1"/>
</dbReference>
<dbReference type="PANTHER" id="PTHR16301">
    <property type="entry name" value="IMPACT-RELATED"/>
    <property type="match status" value="1"/>
</dbReference>
<dbReference type="EMBL" id="BRXX01000420">
    <property type="protein sequence ID" value="GMI10677.1"/>
    <property type="molecule type" value="Genomic_DNA"/>
</dbReference>
<dbReference type="InterPro" id="IPR023582">
    <property type="entry name" value="Impact"/>
</dbReference>
<name>A0A9W7FEI0_9STRA</name>
<proteinExistence type="inferred from homology"/>
<feature type="region of interest" description="Disordered" evidence="2">
    <location>
        <begin position="266"/>
        <end position="287"/>
    </location>
</feature>
<dbReference type="AlphaFoldDB" id="A0A9W7FEI0"/>
<keyword evidence="5" id="KW-1185">Reference proteome</keyword>
<comment type="similarity">
    <text evidence="1">Belongs to the IMPACT family.</text>
</comment>
<dbReference type="Gene3D" id="3.30.230.30">
    <property type="entry name" value="Impact, N-terminal domain"/>
    <property type="match status" value="1"/>
</dbReference>
<sequence length="301" mass="32441">MSRLALVDDALDRAFLQQKPAGSCRATLDHDVLTVSSHIRDKKTSEPKIVKLLEYNIFLKNIMWKTDSAVKQDRARVAAALAYLQEKDPSTFRTPKSTTATVQSGSLTTSRSPALEVKGSTTMAIIAFPVSTPDTAERAISSLKLDPAIANATCLASAYLLPDGFSSSDDDGEKSYGTNALSVLRALKAHSVVVVVARFYGGVDVGAVRHQHVKDSVKTALVDAGHQPGERIEEVMWRKGGEGNVLGGEATGTECKEEVRRKRLAKLMGGNSNSNDGAGENVKKKKKKEVEIIEILDSDSE</sequence>
<accession>A0A9W7FEI0</accession>
<dbReference type="Proteomes" id="UP001165160">
    <property type="component" value="Unassembled WGS sequence"/>
</dbReference>
<comment type="caution">
    <text evidence="4">The sequence shown here is derived from an EMBL/GenBank/DDBJ whole genome shotgun (WGS) entry which is preliminary data.</text>
</comment>
<gene>
    <name evidence="4" type="ORF">TrVE_jg2332</name>
</gene>
<dbReference type="Pfam" id="PF01205">
    <property type="entry name" value="Impact_N"/>
    <property type="match status" value="1"/>
</dbReference>
<feature type="domain" description="Impact N-terminal" evidence="3">
    <location>
        <begin position="126"/>
        <end position="221"/>
    </location>
</feature>
<evidence type="ECO:0000313" key="5">
    <source>
        <dbReference type="Proteomes" id="UP001165160"/>
    </source>
</evidence>
<dbReference type="GO" id="GO:0006446">
    <property type="term" value="P:regulation of translational initiation"/>
    <property type="evidence" value="ECO:0007669"/>
    <property type="project" value="TreeGrafter"/>
</dbReference>
<reference evidence="5" key="1">
    <citation type="journal article" date="2023" name="Commun. Biol.">
        <title>Genome analysis of Parmales, the sister group of diatoms, reveals the evolutionary specialization of diatoms from phago-mixotrophs to photoautotrophs.</title>
        <authorList>
            <person name="Ban H."/>
            <person name="Sato S."/>
            <person name="Yoshikawa S."/>
            <person name="Yamada K."/>
            <person name="Nakamura Y."/>
            <person name="Ichinomiya M."/>
            <person name="Sato N."/>
            <person name="Blanc-Mathieu R."/>
            <person name="Endo H."/>
            <person name="Kuwata A."/>
            <person name="Ogata H."/>
        </authorList>
    </citation>
    <scope>NUCLEOTIDE SEQUENCE [LARGE SCALE GENOMIC DNA]</scope>
    <source>
        <strain evidence="5">NIES 3699</strain>
    </source>
</reference>
<dbReference type="GO" id="GO:0140469">
    <property type="term" value="P:GCN2-mediated signaling"/>
    <property type="evidence" value="ECO:0007669"/>
    <property type="project" value="TreeGrafter"/>
</dbReference>
<dbReference type="InterPro" id="IPR001498">
    <property type="entry name" value="Impact_N"/>
</dbReference>
<dbReference type="GO" id="GO:0005737">
    <property type="term" value="C:cytoplasm"/>
    <property type="evidence" value="ECO:0007669"/>
    <property type="project" value="TreeGrafter"/>
</dbReference>
<dbReference type="SUPFAM" id="SSF54211">
    <property type="entry name" value="Ribosomal protein S5 domain 2-like"/>
    <property type="match status" value="1"/>
</dbReference>
<evidence type="ECO:0000259" key="3">
    <source>
        <dbReference type="Pfam" id="PF01205"/>
    </source>
</evidence>
<protein>
    <recommendedName>
        <fullName evidence="3">Impact N-terminal domain-containing protein</fullName>
    </recommendedName>
</protein>